<comment type="caution">
    <text evidence="9">The sequence shown here is derived from an EMBL/GenBank/DDBJ whole genome shotgun (WGS) entry which is preliminary data.</text>
</comment>
<dbReference type="Proteomes" id="UP000016860">
    <property type="component" value="Unassembled WGS sequence"/>
</dbReference>
<protein>
    <submittedName>
        <fullName evidence="9">Magnesium transporter MgtC</fullName>
    </submittedName>
</protein>
<evidence type="ECO:0000256" key="6">
    <source>
        <dbReference type="ARBA" id="ARBA00023136"/>
    </source>
</evidence>
<feature type="transmembrane region" description="Helical" evidence="7">
    <location>
        <begin position="44"/>
        <end position="66"/>
    </location>
</feature>
<reference evidence="9 10" key="1">
    <citation type="journal article" date="2013" name="Genome Announc.">
        <title>Draft Genome Sequence of the Cellulolytic Bacterium Clostridium papyrosolvens C7 (ATCC 700395).</title>
        <authorList>
            <person name="Zepeda V."/>
            <person name="Dassa B."/>
            <person name="Borovok I."/>
            <person name="Lamed R."/>
            <person name="Bayer E.A."/>
            <person name="Cate J.H."/>
        </authorList>
    </citation>
    <scope>NUCLEOTIDE SEQUENCE [LARGE SCALE GENOMIC DNA]</scope>
    <source>
        <strain evidence="9 10">C7</strain>
    </source>
</reference>
<dbReference type="InterPro" id="IPR049177">
    <property type="entry name" value="MgtC_SapB_SrpB_YhiD_N"/>
</dbReference>
<feature type="domain" description="MgtC/SapB/SrpB/YhiD N-terminal" evidence="8">
    <location>
        <begin position="21"/>
        <end position="148"/>
    </location>
</feature>
<feature type="transmembrane region" description="Helical" evidence="7">
    <location>
        <begin position="111"/>
        <end position="143"/>
    </location>
</feature>
<evidence type="ECO:0000256" key="1">
    <source>
        <dbReference type="ARBA" id="ARBA00004651"/>
    </source>
</evidence>
<name>U4R6N8_9FIRM</name>
<dbReference type="OrthoDB" id="9811198at2"/>
<comment type="similarity">
    <text evidence="2">Belongs to the MgtC/SapB family.</text>
</comment>
<evidence type="ECO:0000313" key="10">
    <source>
        <dbReference type="Proteomes" id="UP000016860"/>
    </source>
</evidence>
<proteinExistence type="inferred from homology"/>
<dbReference type="PANTHER" id="PTHR33778:SF1">
    <property type="entry name" value="MAGNESIUM TRANSPORTER YHID-RELATED"/>
    <property type="match status" value="1"/>
</dbReference>
<evidence type="ECO:0000256" key="2">
    <source>
        <dbReference type="ARBA" id="ARBA00009298"/>
    </source>
</evidence>
<evidence type="ECO:0000256" key="5">
    <source>
        <dbReference type="ARBA" id="ARBA00022989"/>
    </source>
</evidence>
<evidence type="ECO:0000313" key="9">
    <source>
        <dbReference type="EMBL" id="EPR13735.1"/>
    </source>
</evidence>
<dbReference type="STRING" id="1330534.L323_03130"/>
<keyword evidence="6 7" id="KW-0472">Membrane</keyword>
<accession>U4R6N8</accession>
<evidence type="ECO:0000256" key="4">
    <source>
        <dbReference type="ARBA" id="ARBA00022692"/>
    </source>
</evidence>
<dbReference type="PANTHER" id="PTHR33778">
    <property type="entry name" value="PROTEIN MGTC"/>
    <property type="match status" value="1"/>
</dbReference>
<comment type="subcellular location">
    <subcellularLocation>
        <location evidence="1">Cell membrane</location>
        <topology evidence="1">Multi-pass membrane protein</topology>
    </subcellularLocation>
</comment>
<dbReference type="EMBL" id="ATAY01000015">
    <property type="protein sequence ID" value="EPR13735.1"/>
    <property type="molecule type" value="Genomic_DNA"/>
</dbReference>
<keyword evidence="5 7" id="KW-1133">Transmembrane helix</keyword>
<keyword evidence="3" id="KW-1003">Cell membrane</keyword>
<dbReference type="PRINTS" id="PR01837">
    <property type="entry name" value="MGTCSAPBPROT"/>
</dbReference>
<dbReference type="Pfam" id="PF02308">
    <property type="entry name" value="MgtC"/>
    <property type="match status" value="1"/>
</dbReference>
<dbReference type="RefSeq" id="WP_020814249.1">
    <property type="nucleotide sequence ID" value="NZ_ATAY01000015.1"/>
</dbReference>
<dbReference type="PATRIC" id="fig|1330534.3.peg.623"/>
<feature type="transmembrane region" description="Helical" evidence="7">
    <location>
        <begin position="13"/>
        <end position="32"/>
    </location>
</feature>
<dbReference type="InterPro" id="IPR003416">
    <property type="entry name" value="MgtC/SapB/SrpB/YhiD_fam"/>
</dbReference>
<dbReference type="GO" id="GO:0005886">
    <property type="term" value="C:plasma membrane"/>
    <property type="evidence" value="ECO:0007669"/>
    <property type="project" value="UniProtKB-SubCell"/>
</dbReference>
<gene>
    <name evidence="9" type="ORF">L323_03130</name>
</gene>
<evidence type="ECO:0000256" key="3">
    <source>
        <dbReference type="ARBA" id="ARBA00022475"/>
    </source>
</evidence>
<keyword evidence="4 7" id="KW-0812">Transmembrane</keyword>
<evidence type="ECO:0000259" key="8">
    <source>
        <dbReference type="Pfam" id="PF02308"/>
    </source>
</evidence>
<evidence type="ECO:0000256" key="7">
    <source>
        <dbReference type="SAM" id="Phobius"/>
    </source>
</evidence>
<dbReference type="AlphaFoldDB" id="U4R6N8"/>
<organism evidence="9 10">
    <name type="scientific">Ruminiclostridium papyrosolvens C7</name>
    <dbReference type="NCBI Taxonomy" id="1330534"/>
    <lineage>
        <taxon>Bacteria</taxon>
        <taxon>Bacillati</taxon>
        <taxon>Bacillota</taxon>
        <taxon>Clostridia</taxon>
        <taxon>Eubacteriales</taxon>
        <taxon>Oscillospiraceae</taxon>
        <taxon>Ruminiclostridium</taxon>
    </lineage>
</organism>
<sequence length="231" mass="25326">MWIINWFNTNSEFYLSMIVRLALSCLLGGIIGSEREHVHRPAGFRTHILVCVGSALVMITSEYIYYHFSSHVNTDPARLGAQVISGIGFLGAGTIIKEGISVKGLTTAASLWAVSCVGIAVGIGFYGGAFIATAFIFLTLGVVKKTQNRMTVKKSIRLYVHTQIKKGEVNELSGIIREMGGQLKKTDFISSERDGEMILRFTLDPSMQVSVAEIIEAILCNGSVRRVYEEV</sequence>